<dbReference type="Gene3D" id="1.10.30.10">
    <property type="entry name" value="High mobility group box domain"/>
    <property type="match status" value="1"/>
</dbReference>
<dbReference type="Pfam" id="PF00439">
    <property type="entry name" value="Bromodomain"/>
    <property type="match status" value="4"/>
</dbReference>
<keyword evidence="6" id="KW-0804">Transcription</keyword>
<evidence type="ECO:0000256" key="4">
    <source>
        <dbReference type="ARBA" id="ARBA00023015"/>
    </source>
</evidence>
<dbReference type="GO" id="GO:0003677">
    <property type="term" value="F:DNA binding"/>
    <property type="evidence" value="ECO:0007669"/>
    <property type="project" value="UniProtKB-UniRule"/>
</dbReference>
<dbReference type="GO" id="GO:0016586">
    <property type="term" value="C:RSC-type complex"/>
    <property type="evidence" value="ECO:0007669"/>
    <property type="project" value="InterPro"/>
</dbReference>
<dbReference type="InterPro" id="IPR018359">
    <property type="entry name" value="Bromodomain_CS"/>
</dbReference>
<dbReference type="PROSITE" id="PS50118">
    <property type="entry name" value="HMG_BOX_2"/>
    <property type="match status" value="1"/>
</dbReference>
<feature type="region of interest" description="Disordered" evidence="10">
    <location>
        <begin position="1225"/>
        <end position="1247"/>
    </location>
</feature>
<feature type="domain" description="BAH" evidence="13">
    <location>
        <begin position="803"/>
        <end position="920"/>
    </location>
</feature>
<feature type="domain" description="Bromo" evidence="11">
    <location>
        <begin position="374"/>
        <end position="444"/>
    </location>
</feature>
<evidence type="ECO:0008006" key="16">
    <source>
        <dbReference type="Google" id="ProtNLM"/>
    </source>
</evidence>
<evidence type="ECO:0000256" key="8">
    <source>
        <dbReference type="PROSITE-ProRule" id="PRU00035"/>
    </source>
</evidence>
<feature type="compositionally biased region" description="Basic residues" evidence="10">
    <location>
        <begin position="987"/>
        <end position="996"/>
    </location>
</feature>
<dbReference type="SUPFAM" id="SSF47095">
    <property type="entry name" value="HMG-box"/>
    <property type="match status" value="1"/>
</dbReference>
<evidence type="ECO:0000256" key="6">
    <source>
        <dbReference type="ARBA" id="ARBA00023163"/>
    </source>
</evidence>
<feature type="region of interest" description="Disordered" evidence="10">
    <location>
        <begin position="976"/>
        <end position="1031"/>
    </location>
</feature>
<gene>
    <name evidence="14" type="ORF">GSOID_T00008694001</name>
</gene>
<keyword evidence="2" id="KW-0677">Repeat</keyword>
<feature type="region of interest" description="Disordered" evidence="10">
    <location>
        <begin position="1181"/>
        <end position="1209"/>
    </location>
</feature>
<dbReference type="InterPro" id="IPR001487">
    <property type="entry name" value="Bromodomain"/>
</dbReference>
<dbReference type="Gene3D" id="1.20.920.10">
    <property type="entry name" value="Bromodomain-like"/>
    <property type="match status" value="5"/>
</dbReference>
<dbReference type="GO" id="GO:0006368">
    <property type="term" value="P:transcription elongation by RNA polymerase II"/>
    <property type="evidence" value="ECO:0007669"/>
    <property type="project" value="TreeGrafter"/>
</dbReference>
<evidence type="ECO:0000256" key="9">
    <source>
        <dbReference type="PROSITE-ProRule" id="PRU00267"/>
    </source>
</evidence>
<feature type="DNA-binding region" description="HMG box" evidence="9">
    <location>
        <begin position="1100"/>
        <end position="1168"/>
    </location>
</feature>
<feature type="region of interest" description="Disordered" evidence="10">
    <location>
        <begin position="1"/>
        <end position="22"/>
    </location>
</feature>
<dbReference type="PANTHER" id="PTHR16062:SF19">
    <property type="entry name" value="PROTEIN POLYBROMO-1"/>
    <property type="match status" value="1"/>
</dbReference>
<dbReference type="SUPFAM" id="SSF47370">
    <property type="entry name" value="Bromodomain"/>
    <property type="match status" value="4"/>
</dbReference>
<feature type="compositionally biased region" description="Basic residues" evidence="10">
    <location>
        <begin position="333"/>
        <end position="343"/>
    </location>
</feature>
<dbReference type="PANTHER" id="PTHR16062">
    <property type="entry name" value="SWI/SNF-RELATED"/>
    <property type="match status" value="1"/>
</dbReference>
<dbReference type="InterPro" id="IPR043151">
    <property type="entry name" value="BAH_sf"/>
</dbReference>
<dbReference type="InParanoid" id="E4XEQ1"/>
<feature type="compositionally biased region" description="Low complexity" evidence="10">
    <location>
        <begin position="1013"/>
        <end position="1022"/>
    </location>
</feature>
<dbReference type="OrthoDB" id="10009055at2759"/>
<evidence type="ECO:0000259" key="12">
    <source>
        <dbReference type="PROSITE" id="PS50118"/>
    </source>
</evidence>
<dbReference type="PROSITE" id="PS50014">
    <property type="entry name" value="BROMODOMAIN_2"/>
    <property type="match status" value="4"/>
</dbReference>
<dbReference type="InterPro" id="IPR036427">
    <property type="entry name" value="Bromodomain-like_sf"/>
</dbReference>
<evidence type="ECO:0000256" key="3">
    <source>
        <dbReference type="ARBA" id="ARBA00022853"/>
    </source>
</evidence>
<dbReference type="InterPro" id="IPR036910">
    <property type="entry name" value="HMG_box_dom_sf"/>
</dbReference>
<keyword evidence="9" id="KW-0238">DNA-binding</keyword>
<keyword evidence="5 8" id="KW-0103">Bromodomain</keyword>
<evidence type="ECO:0000256" key="5">
    <source>
        <dbReference type="ARBA" id="ARBA00023117"/>
    </source>
</evidence>
<dbReference type="PRINTS" id="PR00503">
    <property type="entry name" value="BROMODOMAIN"/>
</dbReference>
<feature type="region of interest" description="Disordered" evidence="10">
    <location>
        <begin position="313"/>
        <end position="359"/>
    </location>
</feature>
<protein>
    <recommendedName>
        <fullName evidence="16">Protein polybromo-1</fullName>
    </recommendedName>
</protein>
<dbReference type="GO" id="GO:0003682">
    <property type="term" value="F:chromatin binding"/>
    <property type="evidence" value="ECO:0007669"/>
    <property type="project" value="InterPro"/>
</dbReference>
<accession>E4XEQ1</accession>
<evidence type="ECO:0000259" key="13">
    <source>
        <dbReference type="PROSITE" id="PS51038"/>
    </source>
</evidence>
<organism evidence="14">
    <name type="scientific">Oikopleura dioica</name>
    <name type="common">Tunicate</name>
    <dbReference type="NCBI Taxonomy" id="34765"/>
    <lineage>
        <taxon>Eukaryota</taxon>
        <taxon>Metazoa</taxon>
        <taxon>Chordata</taxon>
        <taxon>Tunicata</taxon>
        <taxon>Appendicularia</taxon>
        <taxon>Copelata</taxon>
        <taxon>Oikopleuridae</taxon>
        <taxon>Oikopleura</taxon>
    </lineage>
</organism>
<feature type="region of interest" description="Disordered" evidence="10">
    <location>
        <begin position="131"/>
        <end position="202"/>
    </location>
</feature>
<dbReference type="EMBL" id="FN653042">
    <property type="protein sequence ID" value="CBY19548.1"/>
    <property type="molecule type" value="Genomic_DNA"/>
</dbReference>
<dbReference type="SMART" id="SM00398">
    <property type="entry name" value="HMG"/>
    <property type="match status" value="1"/>
</dbReference>
<dbReference type="SMART" id="SM00439">
    <property type="entry name" value="BAH"/>
    <property type="match status" value="1"/>
</dbReference>
<evidence type="ECO:0000256" key="2">
    <source>
        <dbReference type="ARBA" id="ARBA00022737"/>
    </source>
</evidence>
<name>E4XEQ1_OIKDI</name>
<feature type="compositionally biased region" description="Polar residues" evidence="10">
    <location>
        <begin position="1191"/>
        <end position="1205"/>
    </location>
</feature>
<feature type="domain" description="Bromo" evidence="11">
    <location>
        <begin position="508"/>
        <end position="582"/>
    </location>
</feature>
<feature type="compositionally biased region" description="Basic residues" evidence="10">
    <location>
        <begin position="1"/>
        <end position="10"/>
    </location>
</feature>
<keyword evidence="3" id="KW-0156">Chromatin regulator</keyword>
<feature type="domain" description="HMG box" evidence="12">
    <location>
        <begin position="1100"/>
        <end position="1168"/>
    </location>
</feature>
<feature type="domain" description="Bromo" evidence="11">
    <location>
        <begin position="41"/>
        <end position="111"/>
    </location>
</feature>
<dbReference type="GO" id="GO:0006338">
    <property type="term" value="P:chromatin remodeling"/>
    <property type="evidence" value="ECO:0007669"/>
    <property type="project" value="InterPro"/>
</dbReference>
<evidence type="ECO:0000313" key="14">
    <source>
        <dbReference type="EMBL" id="CBY19548.1"/>
    </source>
</evidence>
<dbReference type="InterPro" id="IPR009071">
    <property type="entry name" value="HMG_box_dom"/>
</dbReference>
<feature type="compositionally biased region" description="Acidic residues" evidence="10">
    <location>
        <begin position="135"/>
        <end position="149"/>
    </location>
</feature>
<keyword evidence="15" id="KW-1185">Reference proteome</keyword>
<evidence type="ECO:0000259" key="11">
    <source>
        <dbReference type="PROSITE" id="PS50014"/>
    </source>
</evidence>
<dbReference type="Pfam" id="PF01426">
    <property type="entry name" value="BAH"/>
    <property type="match status" value="1"/>
</dbReference>
<dbReference type="InterPro" id="IPR037382">
    <property type="entry name" value="Rsc/polybromo"/>
</dbReference>
<evidence type="ECO:0000313" key="15">
    <source>
        <dbReference type="Proteomes" id="UP000001307"/>
    </source>
</evidence>
<dbReference type="Pfam" id="PF00505">
    <property type="entry name" value="HMG_box"/>
    <property type="match status" value="1"/>
</dbReference>
<proteinExistence type="predicted"/>
<dbReference type="Proteomes" id="UP000001307">
    <property type="component" value="Unassembled WGS sequence"/>
</dbReference>
<evidence type="ECO:0000256" key="10">
    <source>
        <dbReference type="SAM" id="MobiDB-lite"/>
    </source>
</evidence>
<dbReference type="PROSITE" id="PS00633">
    <property type="entry name" value="BROMODOMAIN_1"/>
    <property type="match status" value="1"/>
</dbReference>
<keyword evidence="4" id="KW-0805">Transcription regulation</keyword>
<comment type="subcellular location">
    <subcellularLocation>
        <location evidence="1">Nucleus</location>
    </subcellularLocation>
</comment>
<feature type="region of interest" description="Disordered" evidence="10">
    <location>
        <begin position="1074"/>
        <end position="1103"/>
    </location>
</feature>
<dbReference type="Gene3D" id="2.30.30.490">
    <property type="match status" value="1"/>
</dbReference>
<evidence type="ECO:0000256" key="1">
    <source>
        <dbReference type="ARBA" id="ARBA00004123"/>
    </source>
</evidence>
<sequence length="1346" mass="154054">MGKSGARRKGGSVLGTPSPKKFKPAKFQEIFDAMKSYKDDSGDLISAPFNRLPQKRSNPEYFKIIENPIDLSTIQKKIRNDEYGDFDLFQKDVELLVDNSKKYYETSDKEFVDGCALWAVFKKTIAKMASNASSSEDEDSQEEESEDEIPVPKQERAGRGRPKLAKTLNKSTKGTPAKKKPTAIKTNSVKPERPDDENDYVIGDNDDPYSLFYDNIVLLTDSDGDPISGPFLQLPSKKQYPDYYEDITQPIALDKIRQKVIKGRYKNLEQMEDDIVLMCNNAREFNVEGSQIFMDATLMMRVARTKRIEIEAQFGDQMSDDSASPKPSPKKSDKPKKRGRKSHNSGNPDNEERAKGNRLQRSVYNALFGQKDPAGRQVCALFMTKPDPEIYPDYYQIIKEPMDMVSIDRKISNNQYASLEELMHDISLMCKNAKQYNEPNSQVFIDANILEQVAQNKVKEICQKKNIPVTPEKVGMKSDPMTQPSWRAGPKTKYDFILHRVNKQEDGMGRNLAMMFQSLPSKTELPDYYRVVKRPMDLDKVMARVKKIPEENGYKNIEEFMEELLLVFENATIYNEPGSTIYQDALILHKVAIDCLHMIENGTREDPNPVFKIQDPQSFLQQMMRSLQEHMSSDPNFKKIEEVLTDFVPVERNRPRKLGDIEVWLDAKRYRRLDIYQGHVFSLFEAIRERCQPEDEIWKLSLELHKQFIEKRDAFTKSGQLYSSPACAYGLGDIEDSLDDLKKRREEGDFSPQNGETWDVDPMPTMFQVETEDIETEINLGNDSCTYYLQYHLPCPQPNLPPVLYKIDDCVYLSVNDTRGPRIARLHKIWKDHQNNIMCKATMYNRPEECSHEPVRNFHFKELIMTGTEHIIPMHTIRGKCCVLVKPDFQTMRPVNIQENHVYFHESNYKEFLESGQPKLMLKKIRSFKRYSPSNKVVDDEYFYFTDKPIPLMPTPSPRLDSMVKAEIRKRTFEAQQNGAAPPPQHHPQHHPHHGFVPRPGFVPQMHPRPQMHPGSPYHHPGSPVPPPGFMHRMPIPHLQRPPMIHSPHAYNNSPGPTYPSISSPVPIQRAPFTPQMQQQQGRVETPKTGKRTKSSTKGSGLSQTGYTVFTAAVNKQVREENPQSGFGDLSKIVGEKWRALSADEKKEYEDKAKTKVAEAQKKLDQQKIDDKRRREMELLESDSVGEDSNHSQPFQPQSPGQANGHQPAPQQYVAANPISQAQTVAQTHTVTRIAQSPMKPQVNARQGEIHSRAIGPLVTNPPKPTRILHSDAYMKYMEGLDGGKPPASKWDKMIASVHPQRAENMNLPTHWLLNQGNHRSIKQALVHLKDVLLRDAVTPQSNTEC</sequence>
<dbReference type="InterPro" id="IPR001025">
    <property type="entry name" value="BAH_dom"/>
</dbReference>
<feature type="domain" description="Bromo" evidence="11">
    <location>
        <begin position="223"/>
        <end position="293"/>
    </location>
</feature>
<evidence type="ECO:0000256" key="7">
    <source>
        <dbReference type="ARBA" id="ARBA00023242"/>
    </source>
</evidence>
<dbReference type="SMART" id="SM00297">
    <property type="entry name" value="BROMO"/>
    <property type="match status" value="4"/>
</dbReference>
<keyword evidence="7 9" id="KW-0539">Nucleus</keyword>
<dbReference type="PROSITE" id="PS51038">
    <property type="entry name" value="BAH"/>
    <property type="match status" value="1"/>
</dbReference>
<reference evidence="14" key="1">
    <citation type="journal article" date="2010" name="Science">
        <title>Plasticity of animal genome architecture unmasked by rapid evolution of a pelagic tunicate.</title>
        <authorList>
            <person name="Denoeud F."/>
            <person name="Henriet S."/>
            <person name="Mungpakdee S."/>
            <person name="Aury J.M."/>
            <person name="Da Silva C."/>
            <person name="Brinkmann H."/>
            <person name="Mikhaleva J."/>
            <person name="Olsen L.C."/>
            <person name="Jubin C."/>
            <person name="Canestro C."/>
            <person name="Bouquet J.M."/>
            <person name="Danks G."/>
            <person name="Poulain J."/>
            <person name="Campsteijn C."/>
            <person name="Adamski M."/>
            <person name="Cross I."/>
            <person name="Yadetie F."/>
            <person name="Muffato M."/>
            <person name="Louis A."/>
            <person name="Butcher S."/>
            <person name="Tsagkogeorga G."/>
            <person name="Konrad A."/>
            <person name="Singh S."/>
            <person name="Jensen M.F."/>
            <person name="Cong E.H."/>
            <person name="Eikeseth-Otteraa H."/>
            <person name="Noel B."/>
            <person name="Anthouard V."/>
            <person name="Porcel B.M."/>
            <person name="Kachouri-Lafond R."/>
            <person name="Nishino A."/>
            <person name="Ugolini M."/>
            <person name="Chourrout P."/>
            <person name="Nishida H."/>
            <person name="Aasland R."/>
            <person name="Huzurbazar S."/>
            <person name="Westhof E."/>
            <person name="Delsuc F."/>
            <person name="Lehrach H."/>
            <person name="Reinhardt R."/>
            <person name="Weissenbach J."/>
            <person name="Roy S.W."/>
            <person name="Artiguenave F."/>
            <person name="Postlethwait J.H."/>
            <person name="Manak J.R."/>
            <person name="Thompson E.M."/>
            <person name="Jaillon O."/>
            <person name="Du Pasquier L."/>
            <person name="Boudinot P."/>
            <person name="Liberles D.A."/>
            <person name="Volff J.N."/>
            <person name="Philippe H."/>
            <person name="Lenhard B."/>
            <person name="Roest Crollius H."/>
            <person name="Wincker P."/>
            <person name="Chourrout D."/>
        </authorList>
    </citation>
    <scope>NUCLEOTIDE SEQUENCE [LARGE SCALE GENOMIC DNA]</scope>
</reference>